<dbReference type="eggNOG" id="COG2193">
    <property type="taxonomic scope" value="Bacteria"/>
</dbReference>
<sequence length="33" mass="3535">GHIDFLETQLDLLASIGEEKYGQLNAASADEAD</sequence>
<dbReference type="Proteomes" id="UP000002949">
    <property type="component" value="Unassembled WGS sequence"/>
</dbReference>
<protein>
    <submittedName>
        <fullName evidence="1">Bacterioferritin</fullName>
    </submittedName>
</protein>
<organism evidence="1 2">
    <name type="scientific">Mesorhizobium amorphae CCNWGS0123</name>
    <dbReference type="NCBI Taxonomy" id="1082933"/>
    <lineage>
        <taxon>Bacteria</taxon>
        <taxon>Pseudomonadati</taxon>
        <taxon>Pseudomonadota</taxon>
        <taxon>Alphaproteobacteria</taxon>
        <taxon>Hyphomicrobiales</taxon>
        <taxon>Phyllobacteriaceae</taxon>
        <taxon>Mesorhizobium</taxon>
    </lineage>
</organism>
<reference evidence="1 2" key="1">
    <citation type="journal article" date="2012" name="J. Bacteriol.">
        <title>Draft Genome Sequence of Plant Growth-Promoting Rhizobium Mesorhizobium amorphae, Isolated from Zinc-Lead Mine Tailings.</title>
        <authorList>
            <person name="Hao X."/>
            <person name="Lin Y."/>
            <person name="Johnstone L."/>
            <person name="Baltrus D.A."/>
            <person name="Miller S.J."/>
            <person name="Wei G."/>
            <person name="Rensing C."/>
        </authorList>
    </citation>
    <scope>NUCLEOTIDE SEQUENCE [LARGE SCALE GENOMIC DNA]</scope>
    <source>
        <strain evidence="1 2">CCNWGS0123</strain>
    </source>
</reference>
<name>G6YBZ2_9HYPH</name>
<proteinExistence type="predicted"/>
<gene>
    <name evidence="1" type="ORF">MEA186_17344</name>
</gene>
<dbReference type="AlphaFoldDB" id="G6YBZ2"/>
<feature type="non-terminal residue" evidence="1">
    <location>
        <position position="1"/>
    </location>
</feature>
<dbReference type="EMBL" id="AGSN01000122">
    <property type="protein sequence ID" value="EHH10752.1"/>
    <property type="molecule type" value="Genomic_DNA"/>
</dbReference>
<evidence type="ECO:0000313" key="2">
    <source>
        <dbReference type="Proteomes" id="UP000002949"/>
    </source>
</evidence>
<keyword evidence="2" id="KW-1185">Reference proteome</keyword>
<accession>G6YBZ2</accession>
<evidence type="ECO:0000313" key="1">
    <source>
        <dbReference type="EMBL" id="EHH10752.1"/>
    </source>
</evidence>